<name>A0A9P5CYF9_9HYPO</name>
<feature type="compositionally biased region" description="Acidic residues" evidence="1">
    <location>
        <begin position="258"/>
        <end position="269"/>
    </location>
</feature>
<sequence length="373" mass="40528">MSGLSFRVSDDPSMMYFHHIIDGDTGTLKVQVLKPETSLTLHHSRGLRLLRPSVLVERIERKTVGFLALSRGPDRHVVAWAESGHGVSRTGDVLDAPAGGPVLANTLWTQRVIRVGRLLGLTMERPFDAMGRRRDGHHHHHHGEDAGVFLGSHVEAKLAVYAVCLMLRTFGVTDDLDGPSLSLSHLHRLRRARWLDGTRPAFDIFFSRKNCAPCGSLVTRLQDATGLQLTLSWRHRLERKVYLRTGGRGGGAPHGVVEDDDEDDDVEDEGVMKSPAKHDGNPPPLAVQDDEPAVAAAVAVVDPTVSPEPGQQDVPAVQVDDSIRSHGASLITPLRPNTGVGISKPLPATPVTECPEVHSSGQRRPSSSSNYCN</sequence>
<evidence type="ECO:0000256" key="1">
    <source>
        <dbReference type="SAM" id="MobiDB-lite"/>
    </source>
</evidence>
<reference evidence="2" key="1">
    <citation type="submission" date="2020-03" db="EMBL/GenBank/DDBJ databases">
        <title>Site-based positive gene gene selection in Geosmithia morbida across the United States reveals a broad range of putative effectors and factors for local host and environmental adapation.</title>
        <authorList>
            <person name="Onufrak A."/>
            <person name="Murdoch R.W."/>
            <person name="Gazis R."/>
            <person name="Huff M."/>
            <person name="Staton M."/>
            <person name="Klingeman W."/>
            <person name="Hadziabdic D."/>
        </authorList>
    </citation>
    <scope>NUCLEOTIDE SEQUENCE</scope>
    <source>
        <strain evidence="2">1262</strain>
    </source>
</reference>
<keyword evidence="3" id="KW-1185">Reference proteome</keyword>
<evidence type="ECO:0000313" key="3">
    <source>
        <dbReference type="Proteomes" id="UP000749293"/>
    </source>
</evidence>
<protein>
    <submittedName>
        <fullName evidence="2">Uncharacterized protein</fullName>
    </submittedName>
</protein>
<feature type="compositionally biased region" description="Low complexity" evidence="1">
    <location>
        <begin position="359"/>
        <end position="373"/>
    </location>
</feature>
<dbReference type="GeneID" id="55969407"/>
<feature type="region of interest" description="Disordered" evidence="1">
    <location>
        <begin position="246"/>
        <end position="283"/>
    </location>
</feature>
<proteinExistence type="predicted"/>
<dbReference type="OrthoDB" id="4841107at2759"/>
<comment type="caution">
    <text evidence="2">The sequence shown here is derived from an EMBL/GenBank/DDBJ whole genome shotgun (WGS) entry which is preliminary data.</text>
</comment>
<feature type="region of interest" description="Disordered" evidence="1">
    <location>
        <begin position="329"/>
        <end position="373"/>
    </location>
</feature>
<evidence type="ECO:0000313" key="2">
    <source>
        <dbReference type="EMBL" id="KAF4120378.1"/>
    </source>
</evidence>
<dbReference type="AlphaFoldDB" id="A0A9P5CYF9"/>
<gene>
    <name evidence="2" type="ORF">GMORB2_3179</name>
</gene>
<dbReference type="Proteomes" id="UP000749293">
    <property type="component" value="Unassembled WGS sequence"/>
</dbReference>
<accession>A0A9P5CYF9</accession>
<organism evidence="2 3">
    <name type="scientific">Geosmithia morbida</name>
    <dbReference type="NCBI Taxonomy" id="1094350"/>
    <lineage>
        <taxon>Eukaryota</taxon>
        <taxon>Fungi</taxon>
        <taxon>Dikarya</taxon>
        <taxon>Ascomycota</taxon>
        <taxon>Pezizomycotina</taxon>
        <taxon>Sordariomycetes</taxon>
        <taxon>Hypocreomycetidae</taxon>
        <taxon>Hypocreales</taxon>
        <taxon>Bionectriaceae</taxon>
        <taxon>Geosmithia</taxon>
    </lineage>
</organism>
<dbReference type="EMBL" id="JAANYQ010000017">
    <property type="protein sequence ID" value="KAF4120378.1"/>
    <property type="molecule type" value="Genomic_DNA"/>
</dbReference>
<dbReference type="RefSeq" id="XP_035319030.1">
    <property type="nucleotide sequence ID" value="XM_035465155.1"/>
</dbReference>